<comment type="caution">
    <text evidence="1">The sequence shown here is derived from an EMBL/GenBank/DDBJ whole genome shotgun (WGS) entry which is preliminary data.</text>
</comment>
<reference evidence="1" key="1">
    <citation type="submission" date="2022-04" db="EMBL/GenBank/DDBJ databases">
        <title>Chromosome-scale genome assembly of Holotrichia oblita Faldermann.</title>
        <authorList>
            <person name="Rongchong L."/>
        </authorList>
    </citation>
    <scope>NUCLEOTIDE SEQUENCE</scope>
    <source>
        <strain evidence="1">81SQS9</strain>
    </source>
</reference>
<gene>
    <name evidence="1" type="ORF">MML48_2g00016899</name>
</gene>
<keyword evidence="1" id="KW-0675">Receptor</keyword>
<evidence type="ECO:0000313" key="1">
    <source>
        <dbReference type="EMBL" id="KAI4468607.1"/>
    </source>
</evidence>
<proteinExistence type="predicted"/>
<organism evidence="1 2">
    <name type="scientific">Holotrichia oblita</name>
    <name type="common">Chafer beetle</name>
    <dbReference type="NCBI Taxonomy" id="644536"/>
    <lineage>
        <taxon>Eukaryota</taxon>
        <taxon>Metazoa</taxon>
        <taxon>Ecdysozoa</taxon>
        <taxon>Arthropoda</taxon>
        <taxon>Hexapoda</taxon>
        <taxon>Insecta</taxon>
        <taxon>Pterygota</taxon>
        <taxon>Neoptera</taxon>
        <taxon>Endopterygota</taxon>
        <taxon>Coleoptera</taxon>
        <taxon>Polyphaga</taxon>
        <taxon>Scarabaeiformia</taxon>
        <taxon>Scarabaeidae</taxon>
        <taxon>Melolonthinae</taxon>
        <taxon>Holotrichia</taxon>
    </lineage>
</organism>
<protein>
    <submittedName>
        <fullName evidence="1">Histamine receptor-related g-protein coupled receptor</fullName>
    </submittedName>
</protein>
<name>A0ACB9TP18_HOLOL</name>
<dbReference type="EMBL" id="CM043016">
    <property type="protein sequence ID" value="KAI4468607.1"/>
    <property type="molecule type" value="Genomic_DNA"/>
</dbReference>
<accession>A0ACB9TP18</accession>
<sequence>MSECYMLFIIHSLILIVHSHNDYISISFFFIFRAGDCSFGLLVARPIQLFMFCAVYGPGALILLICYGYIYFVARGHARAILEVRHSLHGAGLSGPPRYGLALAITTGMFLALWIPFQACMLMDVFVGTNILSEWVTVYLALPILASSAFNPWVYGYRNAELRSAVRRVVDDFLTALGFTYRSHQTSDPAAPSGAATVGDHASFIHHVQRDYFSHKPAGDFLLVPIARPESSDIESEPTRVFKEIPPRIIISGDRPITLKGSRSMIESFAVSRGSDIVIIKNGSCGMMHGASVV</sequence>
<dbReference type="Proteomes" id="UP001056778">
    <property type="component" value="Chromosome 2"/>
</dbReference>
<keyword evidence="2" id="KW-1185">Reference proteome</keyword>
<evidence type="ECO:0000313" key="2">
    <source>
        <dbReference type="Proteomes" id="UP001056778"/>
    </source>
</evidence>